<dbReference type="Pfam" id="PF00326">
    <property type="entry name" value="Peptidase_S9"/>
    <property type="match status" value="1"/>
</dbReference>
<dbReference type="InterPro" id="IPR050585">
    <property type="entry name" value="Xaa-Pro_dipeptidyl-ppase/CocE"/>
</dbReference>
<dbReference type="EMBL" id="BAABAQ010000014">
    <property type="protein sequence ID" value="GAA4205013.1"/>
    <property type="molecule type" value="Genomic_DNA"/>
</dbReference>
<name>A0ABP8BEP7_9ACTN</name>
<evidence type="ECO:0000313" key="3">
    <source>
        <dbReference type="Proteomes" id="UP001501251"/>
    </source>
</evidence>
<organism evidence="2 3">
    <name type="scientific">Streptosporangium oxazolinicum</name>
    <dbReference type="NCBI Taxonomy" id="909287"/>
    <lineage>
        <taxon>Bacteria</taxon>
        <taxon>Bacillati</taxon>
        <taxon>Actinomycetota</taxon>
        <taxon>Actinomycetes</taxon>
        <taxon>Streptosporangiales</taxon>
        <taxon>Streptosporangiaceae</taxon>
        <taxon>Streptosporangium</taxon>
    </lineage>
</organism>
<feature type="domain" description="Peptidase S9 prolyl oligopeptidase catalytic" evidence="1">
    <location>
        <begin position="402"/>
        <end position="572"/>
    </location>
</feature>
<keyword evidence="3" id="KW-1185">Reference proteome</keyword>
<gene>
    <name evidence="2" type="ORF">GCM10022252_64870</name>
</gene>
<evidence type="ECO:0000259" key="1">
    <source>
        <dbReference type="Pfam" id="PF00326"/>
    </source>
</evidence>
<dbReference type="InterPro" id="IPR011042">
    <property type="entry name" value="6-blade_b-propeller_TolB-like"/>
</dbReference>
<accession>A0ABP8BEP7</accession>
<dbReference type="InterPro" id="IPR001375">
    <property type="entry name" value="Peptidase_S9_cat"/>
</dbReference>
<comment type="caution">
    <text evidence="2">The sequence shown here is derived from an EMBL/GenBank/DDBJ whole genome shotgun (WGS) entry which is preliminary data.</text>
</comment>
<dbReference type="PANTHER" id="PTHR43056">
    <property type="entry name" value="PEPTIDASE S9 PROLYL OLIGOPEPTIDASE"/>
    <property type="match status" value="1"/>
</dbReference>
<proteinExistence type="predicted"/>
<dbReference type="Gene3D" id="3.40.50.1820">
    <property type="entry name" value="alpha/beta hydrolase"/>
    <property type="match status" value="1"/>
</dbReference>
<dbReference type="PANTHER" id="PTHR43056:SF5">
    <property type="entry name" value="PEPTIDASE S9 PROLYL OLIGOPEPTIDASE CATALYTIC DOMAIN-CONTAINING PROTEIN"/>
    <property type="match status" value="1"/>
</dbReference>
<dbReference type="SUPFAM" id="SSF53474">
    <property type="entry name" value="alpha/beta-Hydrolases"/>
    <property type="match status" value="1"/>
</dbReference>
<dbReference type="Proteomes" id="UP001501251">
    <property type="component" value="Unassembled WGS sequence"/>
</dbReference>
<protein>
    <submittedName>
        <fullName evidence="2">S9 family peptidase</fullName>
    </submittedName>
</protein>
<evidence type="ECO:0000313" key="2">
    <source>
        <dbReference type="EMBL" id="GAA4205013.1"/>
    </source>
</evidence>
<dbReference type="SUPFAM" id="SSF82171">
    <property type="entry name" value="DPP6 N-terminal domain-like"/>
    <property type="match status" value="1"/>
</dbReference>
<dbReference type="RefSeq" id="WP_344921978.1">
    <property type="nucleotide sequence ID" value="NZ_BAABAQ010000014.1"/>
</dbReference>
<sequence>MNPIPAELVARATVSYDALQTVGETVYWIEGRESGDVLVRWTAADGRQDVLPEGFHVASRVHEYGGGAYLATERDVWFCDADDQRIYHVRDHRHPVPVTPVPTSPGALRYADLRLLPGTDNLVCVRERHEETLVHNELVILPGDGSAEPTIIASGDDFYMSPEPSPDGRKLTWVSWNAPLMPWDGARLWLADVRPDGTLTGTRLVAGGGDESVCQPQWSGDGVLHFVSDRSGWWNLYAWREGRTEAVITGEFEVAAAPWEFGYRTYAFQDAQITAIIQQGPQHSLVVRRLAGDIQRLALPYTSIKPYLAMAGPNIAFIGSGPMRLPTVALAESDGSVHELTSADVTLDLASLVQPEPFTFGTRDGGEAHGLYYPPLGGSDRPPPLLVRAHPGPTTNWPLRLDLHTQYFTSRGFAVADVDYRGSTGYGRAYRLGLRRRWGVVDATDCADAARHLASAGLADAARTVIWGASAGGYTVLRALAITDVFVAGIARSAVINPGSWGRAAPKFQAHHAELLCGELSGEPEAAIQRLLLLVHGDEDRVTPLNQVRAFARQLSPGSHLVTVAGVGHTLRGAADIHRVLCMELRHVRDICD</sequence>
<reference evidence="3" key="1">
    <citation type="journal article" date="2019" name="Int. J. Syst. Evol. Microbiol.">
        <title>The Global Catalogue of Microorganisms (GCM) 10K type strain sequencing project: providing services to taxonomists for standard genome sequencing and annotation.</title>
        <authorList>
            <consortium name="The Broad Institute Genomics Platform"/>
            <consortium name="The Broad Institute Genome Sequencing Center for Infectious Disease"/>
            <person name="Wu L."/>
            <person name="Ma J."/>
        </authorList>
    </citation>
    <scope>NUCLEOTIDE SEQUENCE [LARGE SCALE GENOMIC DNA]</scope>
    <source>
        <strain evidence="3">JCM 17388</strain>
    </source>
</reference>
<dbReference type="InterPro" id="IPR029058">
    <property type="entry name" value="AB_hydrolase_fold"/>
</dbReference>
<dbReference type="Gene3D" id="2.120.10.30">
    <property type="entry name" value="TolB, C-terminal domain"/>
    <property type="match status" value="1"/>
</dbReference>